<evidence type="ECO:0000256" key="1">
    <source>
        <dbReference type="SAM" id="MobiDB-lite"/>
    </source>
</evidence>
<comment type="caution">
    <text evidence="3">The sequence shown here is derived from an EMBL/GenBank/DDBJ whole genome shotgun (WGS) entry which is preliminary data.</text>
</comment>
<dbReference type="RefSeq" id="WP_068723318.1">
    <property type="nucleotide sequence ID" value="NZ_LSKU01000001.1"/>
</dbReference>
<keyword evidence="2" id="KW-0812">Transmembrane</keyword>
<dbReference type="Pfam" id="PF12438">
    <property type="entry name" value="DUF3679"/>
    <property type="match status" value="1"/>
</dbReference>
<organism evidence="3 4">
    <name type="scientific">Tepidibacillus decaturensis</name>
    <dbReference type="NCBI Taxonomy" id="1413211"/>
    <lineage>
        <taxon>Bacteria</taxon>
        <taxon>Bacillati</taxon>
        <taxon>Bacillota</taxon>
        <taxon>Bacilli</taxon>
        <taxon>Bacillales</taxon>
        <taxon>Bacillaceae</taxon>
        <taxon>Tepidibacillus</taxon>
    </lineage>
</organism>
<evidence type="ECO:0000313" key="3">
    <source>
        <dbReference type="EMBL" id="KXG43165.1"/>
    </source>
</evidence>
<feature type="region of interest" description="Disordered" evidence="1">
    <location>
        <begin position="66"/>
        <end position="94"/>
    </location>
</feature>
<dbReference type="AlphaFoldDB" id="A0A135L2G0"/>
<keyword evidence="2" id="KW-1133">Transmembrane helix</keyword>
<dbReference type="InterPro" id="IPR020534">
    <property type="entry name" value="Uncharacterised_YqxA"/>
</dbReference>
<sequence length="126" mass="13867">MVRFTIRFISIVVILMFGILIGMNMAEKGIYRVAGNPNLPTDSLNIAQKNQQVEVKVLGKTYTTTIPKTTKTEKDTSPKEKEESTQKVPSSNQMSLLSKVGNALSITLQKGAEKGLEILANFIHNS</sequence>
<dbReference type="Proteomes" id="UP000070352">
    <property type="component" value="Unassembled WGS sequence"/>
</dbReference>
<name>A0A135L2G0_9BACI</name>
<feature type="compositionally biased region" description="Basic and acidic residues" evidence="1">
    <location>
        <begin position="70"/>
        <end position="85"/>
    </location>
</feature>
<keyword evidence="2" id="KW-0472">Membrane</keyword>
<protein>
    <recommendedName>
        <fullName evidence="5">DUF3679 domain-containing protein</fullName>
    </recommendedName>
</protein>
<dbReference type="EMBL" id="LSKU01000001">
    <property type="protein sequence ID" value="KXG43165.1"/>
    <property type="molecule type" value="Genomic_DNA"/>
</dbReference>
<accession>A0A135L2G0</accession>
<reference evidence="3 4" key="1">
    <citation type="submission" date="2016-02" db="EMBL/GenBank/DDBJ databases">
        <title>Draft Genome for Tepidibacillus decaturensis nov. sp. Strain Z9, an Anaerobic, Moderately Thermophilic and Heterotrophic Bacterium from Deep Subsurface of the Illinois Basin, USA.</title>
        <authorList>
            <person name="Dong Y."/>
            <person name="Chang J.Y."/>
            <person name="Sanford R."/>
            <person name="Fouke B.W."/>
        </authorList>
    </citation>
    <scope>NUCLEOTIDE SEQUENCE [LARGE SCALE GENOMIC DNA]</scope>
    <source>
        <strain evidence="3 4">Z9</strain>
    </source>
</reference>
<dbReference type="STRING" id="1413211.U473_03360"/>
<gene>
    <name evidence="3" type="ORF">U473_03360</name>
</gene>
<dbReference type="OrthoDB" id="2974106at2"/>
<evidence type="ECO:0000313" key="4">
    <source>
        <dbReference type="Proteomes" id="UP000070352"/>
    </source>
</evidence>
<evidence type="ECO:0008006" key="5">
    <source>
        <dbReference type="Google" id="ProtNLM"/>
    </source>
</evidence>
<evidence type="ECO:0000256" key="2">
    <source>
        <dbReference type="SAM" id="Phobius"/>
    </source>
</evidence>
<keyword evidence="4" id="KW-1185">Reference proteome</keyword>
<feature type="transmembrane region" description="Helical" evidence="2">
    <location>
        <begin position="6"/>
        <end position="26"/>
    </location>
</feature>
<proteinExistence type="predicted"/>